<dbReference type="EMBL" id="FXUG01000001">
    <property type="protein sequence ID" value="SMP43857.1"/>
    <property type="molecule type" value="Genomic_DNA"/>
</dbReference>
<organism evidence="9 10">
    <name type="scientific">Neorhodopirellula lusitana</name>
    <dbReference type="NCBI Taxonomy" id="445327"/>
    <lineage>
        <taxon>Bacteria</taxon>
        <taxon>Pseudomonadati</taxon>
        <taxon>Planctomycetota</taxon>
        <taxon>Planctomycetia</taxon>
        <taxon>Pirellulales</taxon>
        <taxon>Pirellulaceae</taxon>
        <taxon>Neorhodopirellula</taxon>
    </lineage>
</organism>
<dbReference type="Pfam" id="PF00857">
    <property type="entry name" value="Isochorismatase"/>
    <property type="match status" value="1"/>
</dbReference>
<evidence type="ECO:0000256" key="4">
    <source>
        <dbReference type="ARBA" id="ARBA00022801"/>
    </source>
</evidence>
<evidence type="ECO:0000256" key="6">
    <source>
        <dbReference type="ARBA" id="ARBA00039017"/>
    </source>
</evidence>
<dbReference type="CDD" id="cd01011">
    <property type="entry name" value="nicotinamidase"/>
    <property type="match status" value="1"/>
</dbReference>
<keyword evidence="3" id="KW-0479">Metal-binding</keyword>
<name>A0ABY1PS61_9BACT</name>
<dbReference type="NCBIfam" id="NF008623">
    <property type="entry name" value="PRK11609.1"/>
    <property type="match status" value="1"/>
</dbReference>
<evidence type="ECO:0000256" key="1">
    <source>
        <dbReference type="ARBA" id="ARBA00006336"/>
    </source>
</evidence>
<evidence type="ECO:0000256" key="7">
    <source>
        <dbReference type="ARBA" id="ARBA00043224"/>
    </source>
</evidence>
<keyword evidence="10" id="KW-1185">Reference proteome</keyword>
<reference evidence="9 10" key="1">
    <citation type="submission" date="2017-05" db="EMBL/GenBank/DDBJ databases">
        <authorList>
            <person name="Varghese N."/>
            <person name="Submissions S."/>
        </authorList>
    </citation>
    <scope>NUCLEOTIDE SEQUENCE [LARGE SCALE GENOMIC DNA]</scope>
    <source>
        <strain evidence="9 10">DSM 25457</strain>
    </source>
</reference>
<protein>
    <recommendedName>
        <fullName evidence="6">nicotinamidase</fullName>
        <ecNumber evidence="6">3.5.1.19</ecNumber>
    </recommendedName>
    <alternativeName>
        <fullName evidence="7">Nicotinamide deamidase</fullName>
    </alternativeName>
</protein>
<proteinExistence type="inferred from homology"/>
<evidence type="ECO:0000256" key="3">
    <source>
        <dbReference type="ARBA" id="ARBA00022723"/>
    </source>
</evidence>
<dbReference type="SUPFAM" id="SSF52499">
    <property type="entry name" value="Isochorismatase-like hydrolases"/>
    <property type="match status" value="1"/>
</dbReference>
<dbReference type="Gene3D" id="3.40.50.850">
    <property type="entry name" value="Isochorismatase-like"/>
    <property type="match status" value="1"/>
</dbReference>
<sequence>MNALIMVDIQNDFLPGGALAVPHGDTIISIVNRLQPFFQLVVATQDWHPPNHMSFVSQHPGHSVGDVVNLDGLDQVLWPTHCVQNSHGAAMHDQLHTTSIAEVFHKGTEPRLDSYSGFFDNGGNHETGMGTYLRDHRVTDNFIVGLATDYCVRATALDSIRLGFRTWLIEDACRGVELNAGDCEAAITEMKQAGVQCVTSARWLAPNSTAPS</sequence>
<dbReference type="PANTHER" id="PTHR11080:SF2">
    <property type="entry name" value="LD05707P"/>
    <property type="match status" value="1"/>
</dbReference>
<gene>
    <name evidence="9" type="ORF">SAMN06265222_1011018</name>
</gene>
<feature type="domain" description="Isochorismatase-like" evidence="8">
    <location>
        <begin position="3"/>
        <end position="201"/>
    </location>
</feature>
<evidence type="ECO:0000256" key="2">
    <source>
        <dbReference type="ARBA" id="ARBA00022642"/>
    </source>
</evidence>
<comment type="similarity">
    <text evidence="1">Belongs to the isochorismatase family.</text>
</comment>
<evidence type="ECO:0000259" key="8">
    <source>
        <dbReference type="Pfam" id="PF00857"/>
    </source>
</evidence>
<comment type="pathway">
    <text evidence="5">Cofactor biosynthesis; nicotinate biosynthesis; nicotinate from nicotinamide: step 1/1.</text>
</comment>
<evidence type="ECO:0000313" key="9">
    <source>
        <dbReference type="EMBL" id="SMP43857.1"/>
    </source>
</evidence>
<dbReference type="Proteomes" id="UP001158067">
    <property type="component" value="Unassembled WGS sequence"/>
</dbReference>
<evidence type="ECO:0000313" key="10">
    <source>
        <dbReference type="Proteomes" id="UP001158067"/>
    </source>
</evidence>
<dbReference type="InterPro" id="IPR000868">
    <property type="entry name" value="Isochorismatase-like_dom"/>
</dbReference>
<evidence type="ECO:0000256" key="5">
    <source>
        <dbReference type="ARBA" id="ARBA00037900"/>
    </source>
</evidence>
<dbReference type="PANTHER" id="PTHR11080">
    <property type="entry name" value="PYRAZINAMIDASE/NICOTINAMIDASE"/>
    <property type="match status" value="1"/>
</dbReference>
<dbReference type="RefSeq" id="WP_283431166.1">
    <property type="nucleotide sequence ID" value="NZ_FXUG01000001.1"/>
</dbReference>
<comment type="caution">
    <text evidence="9">The sequence shown here is derived from an EMBL/GenBank/DDBJ whole genome shotgun (WGS) entry which is preliminary data.</text>
</comment>
<dbReference type="InterPro" id="IPR036380">
    <property type="entry name" value="Isochorismatase-like_sf"/>
</dbReference>
<keyword evidence="2" id="KW-0662">Pyridine nucleotide biosynthesis</keyword>
<accession>A0ABY1PS61</accession>
<dbReference type="InterPro" id="IPR052347">
    <property type="entry name" value="Isochorismatase_Nicotinamidase"/>
</dbReference>
<dbReference type="EC" id="3.5.1.19" evidence="6"/>
<keyword evidence="4" id="KW-0378">Hydrolase</keyword>